<dbReference type="InterPro" id="IPR002919">
    <property type="entry name" value="TIL_dom"/>
</dbReference>
<sequence>RGECRGQTHHDLIFSFPKKHRLKMGGTAFVYIIMGSTIASANVQPGPFTCGSGEVQVPGGMLKLDRFCKPRATAREEVFRPRRCLCKPGTVRNAWGACISLQECYQCGSDPYLDFNRCASACGRGCGSSQGRACIQVCTRACDCTRGYVPDPLGWYGCIPKSWCPSRCPRYSSWRKCHSTCTPRCDGYKPRTCSKFCDEGKCVCWPGYAEAYVKGNMQCVPQNLCVRMRQE</sequence>
<dbReference type="CDD" id="cd19941">
    <property type="entry name" value="TIL"/>
    <property type="match status" value="2"/>
</dbReference>
<organism evidence="4">
    <name type="scientific">Amblyomma maculatum</name>
    <name type="common">Gulf Coast tick</name>
    <dbReference type="NCBI Taxonomy" id="34609"/>
    <lineage>
        <taxon>Eukaryota</taxon>
        <taxon>Metazoa</taxon>
        <taxon>Ecdysozoa</taxon>
        <taxon>Arthropoda</taxon>
        <taxon>Chelicerata</taxon>
        <taxon>Arachnida</taxon>
        <taxon>Acari</taxon>
        <taxon>Parasitiformes</taxon>
        <taxon>Ixodida</taxon>
        <taxon>Ixodoidea</taxon>
        <taxon>Ixodidae</taxon>
        <taxon>Amblyomminae</taxon>
        <taxon>Amblyomma</taxon>
    </lineage>
</organism>
<dbReference type="Pfam" id="PF01826">
    <property type="entry name" value="TIL"/>
    <property type="match status" value="1"/>
</dbReference>
<reference evidence="4" key="1">
    <citation type="journal article" date="2011" name="PLoS ONE">
        <title>A deep insight into the sialotranscriptome of the gulf coast tick, Amblyomma maculatum.</title>
        <authorList>
            <person name="Karim S."/>
            <person name="Singh P."/>
            <person name="Ribeiro J.M."/>
        </authorList>
    </citation>
    <scope>NUCLEOTIDE SEQUENCE</scope>
    <source>
        <tissue evidence="4">Salivary gland</tissue>
    </source>
</reference>
<feature type="domain" description="TIL" evidence="3">
    <location>
        <begin position="168"/>
        <end position="225"/>
    </location>
</feature>
<dbReference type="EMBL" id="JO841315">
    <property type="protein sequence ID" value="AEO32932.1"/>
    <property type="molecule type" value="mRNA"/>
</dbReference>
<dbReference type="PANTHER" id="PTHR23259:SF70">
    <property type="entry name" value="ACCESSORY GLAND PROTEIN ACP62F-RELATED"/>
    <property type="match status" value="1"/>
</dbReference>
<proteinExistence type="evidence at transcript level"/>
<dbReference type="GO" id="GO:0030414">
    <property type="term" value="F:peptidase inhibitor activity"/>
    <property type="evidence" value="ECO:0007669"/>
    <property type="project" value="UniProtKB-KW"/>
</dbReference>
<feature type="non-terminal residue" evidence="4">
    <location>
        <position position="1"/>
    </location>
</feature>
<dbReference type="AlphaFoldDB" id="G3MHG4"/>
<dbReference type="InterPro" id="IPR051368">
    <property type="entry name" value="SerProtInhib-TIL_Domain"/>
</dbReference>
<dbReference type="InterPro" id="IPR036084">
    <property type="entry name" value="Ser_inhib-like_sf"/>
</dbReference>
<keyword evidence="1" id="KW-0646">Protease inhibitor</keyword>
<dbReference type="Gene3D" id="2.10.25.10">
    <property type="entry name" value="Laminin"/>
    <property type="match status" value="3"/>
</dbReference>
<accession>G3MHG4</accession>
<evidence type="ECO:0000313" key="4">
    <source>
        <dbReference type="EMBL" id="AEO32932.1"/>
    </source>
</evidence>
<keyword evidence="2" id="KW-1015">Disulfide bond</keyword>
<evidence type="ECO:0000256" key="1">
    <source>
        <dbReference type="ARBA" id="ARBA00022690"/>
    </source>
</evidence>
<protein>
    <recommendedName>
        <fullName evidence="3">TIL domain-containing protein</fullName>
    </recommendedName>
</protein>
<dbReference type="PANTHER" id="PTHR23259">
    <property type="entry name" value="RIDDLE"/>
    <property type="match status" value="1"/>
</dbReference>
<name>G3MHG4_AMBMU</name>
<dbReference type="SUPFAM" id="SSF57567">
    <property type="entry name" value="Serine protease inhibitors"/>
    <property type="match status" value="1"/>
</dbReference>
<evidence type="ECO:0000256" key="2">
    <source>
        <dbReference type="ARBA" id="ARBA00023157"/>
    </source>
</evidence>
<evidence type="ECO:0000259" key="3">
    <source>
        <dbReference type="Pfam" id="PF01826"/>
    </source>
</evidence>